<dbReference type="AlphaFoldDB" id="A0A8H6LY47"/>
<organism evidence="1 2">
    <name type="scientific">Ephemerocybe angulata</name>
    <dbReference type="NCBI Taxonomy" id="980116"/>
    <lineage>
        <taxon>Eukaryota</taxon>
        <taxon>Fungi</taxon>
        <taxon>Dikarya</taxon>
        <taxon>Basidiomycota</taxon>
        <taxon>Agaricomycotina</taxon>
        <taxon>Agaricomycetes</taxon>
        <taxon>Agaricomycetidae</taxon>
        <taxon>Agaricales</taxon>
        <taxon>Agaricineae</taxon>
        <taxon>Psathyrellaceae</taxon>
        <taxon>Ephemerocybe</taxon>
    </lineage>
</organism>
<sequence length="439" mass="49121">MEPESTPQPIPTELWLRIFQFATNLIEPGSECPRIDYTGPLCCVLPSLPPGTVQKALKTKRALVLVCKRWNFMATPFLYHHLTISTQSALEKLISTLSDDTDPNKGSFYGRLVKRLDVTPDTRGRLPLDTAVQLCQRLPNLVTFLTELEARIEPSPLLNVLPPTLRHLHIQERFGHWQGPSVISIAQFTSFMDSHPNLTSISFPFVITASPPLPLAEKEQLCWPSIRKWTFLDRSQPLALASDIPTGAFPNLEDVHFSECTNNYYNGGTGNWNEPEKFLAAHGKSLVTVGLAQEELVHISARLRVVDQHCPRMKEIGICFNKHHGAITVNATMLRRIRETTDAIRMQRVLSLGLRMCHLTYDDGRVEALCSIASLQWTDIFPRLQRIRVLEELDVESSRVHDATSRKGSLEASGTDSSGIITSEDIEGRLLGQLSMGGS</sequence>
<comment type="caution">
    <text evidence="1">The sequence shown here is derived from an EMBL/GenBank/DDBJ whole genome shotgun (WGS) entry which is preliminary data.</text>
</comment>
<name>A0A8H6LY47_9AGAR</name>
<evidence type="ECO:0000313" key="1">
    <source>
        <dbReference type="EMBL" id="KAF6748368.1"/>
    </source>
</evidence>
<dbReference type="EMBL" id="JACGCI010000071">
    <property type="protein sequence ID" value="KAF6748368.1"/>
    <property type="molecule type" value="Genomic_DNA"/>
</dbReference>
<proteinExistence type="predicted"/>
<gene>
    <name evidence="1" type="ORF">DFP72DRAFT_1049575</name>
</gene>
<evidence type="ECO:0008006" key="3">
    <source>
        <dbReference type="Google" id="ProtNLM"/>
    </source>
</evidence>
<keyword evidence="2" id="KW-1185">Reference proteome</keyword>
<dbReference type="OrthoDB" id="3232644at2759"/>
<reference evidence="1 2" key="1">
    <citation type="submission" date="2020-07" db="EMBL/GenBank/DDBJ databases">
        <title>Comparative genomics of pyrophilous fungi reveals a link between fire events and developmental genes.</title>
        <authorList>
            <consortium name="DOE Joint Genome Institute"/>
            <person name="Steindorff A.S."/>
            <person name="Carver A."/>
            <person name="Calhoun S."/>
            <person name="Stillman K."/>
            <person name="Liu H."/>
            <person name="Lipzen A."/>
            <person name="Pangilinan J."/>
            <person name="Labutti K."/>
            <person name="Bruns T.D."/>
            <person name="Grigoriev I.V."/>
        </authorList>
    </citation>
    <scope>NUCLEOTIDE SEQUENCE [LARGE SCALE GENOMIC DNA]</scope>
    <source>
        <strain evidence="1 2">CBS 144469</strain>
    </source>
</reference>
<accession>A0A8H6LY47</accession>
<dbReference type="Proteomes" id="UP000521943">
    <property type="component" value="Unassembled WGS sequence"/>
</dbReference>
<protein>
    <recommendedName>
        <fullName evidence="3">F-box domain-containing protein</fullName>
    </recommendedName>
</protein>
<evidence type="ECO:0000313" key="2">
    <source>
        <dbReference type="Proteomes" id="UP000521943"/>
    </source>
</evidence>